<evidence type="ECO:0000313" key="2">
    <source>
        <dbReference type="Proteomes" id="UP001436462"/>
    </source>
</evidence>
<sequence>MIINVSNAKISQEKLTKLEDTHKPSDAMSIWEKIKDWLGLSNEKKALTLIRDIYFDKDISIIDKNKYFFELRNLADGQYKNNFKLNVVDDHIVYKINFQDSSIATEFDIKPFFENIENKLNLNLKNYGNEDLESFINNYSKLSAIKNDNVNYEEKFIAFRAILMECIDNKNKSDRFYIDEFNKKNHLERN</sequence>
<dbReference type="Gene3D" id="3.30.2440.10">
    <property type="entry name" value="Secreted effector protein SifA"/>
    <property type="match status" value="1"/>
</dbReference>
<gene>
    <name evidence="1" type="ORF">ABN253_02000</name>
</gene>
<comment type="caution">
    <text evidence="1">The sequence shown here is derived from an EMBL/GenBank/DDBJ whole genome shotgun (WGS) entry which is preliminary data.</text>
</comment>
<accession>A0ABV1L7V4</accession>
<proteinExistence type="predicted"/>
<reference evidence="1 2" key="1">
    <citation type="submission" date="2024-04" db="EMBL/GenBank/DDBJ databases">
        <title>Role of Flies in the Dissemination of Carbapenem-Resistant Enterobacteriaceae (CRE): An Epidemiological and Genomic Study in China.</title>
        <authorList>
            <person name="Kaichao C."/>
            <person name="Zhang R."/>
            <person name="Chen S."/>
        </authorList>
    </citation>
    <scope>NUCLEOTIDE SEQUENCE [LARGE SCALE GENOMIC DNA]</scope>
    <source>
        <strain evidence="2">fly-1011</strain>
    </source>
</reference>
<name>A0ABV1L7V4_9GAMM</name>
<dbReference type="EMBL" id="JBEEWF010000001">
    <property type="protein sequence ID" value="MEQ5346946.1"/>
    <property type="molecule type" value="Genomic_DNA"/>
</dbReference>
<protein>
    <submittedName>
        <fullName evidence="1">Uncharacterized protein</fullName>
    </submittedName>
</protein>
<keyword evidence="2" id="KW-1185">Reference proteome</keyword>
<dbReference type="Proteomes" id="UP001436462">
    <property type="component" value="Unassembled WGS sequence"/>
</dbReference>
<organism evidence="1 2">
    <name type="scientific">Proteus genomosp. 6</name>
    <dbReference type="NCBI Taxonomy" id="1311820"/>
    <lineage>
        <taxon>Bacteria</taxon>
        <taxon>Pseudomonadati</taxon>
        <taxon>Pseudomonadota</taxon>
        <taxon>Gammaproteobacteria</taxon>
        <taxon>Enterobacterales</taxon>
        <taxon>Morganellaceae</taxon>
        <taxon>Proteus</taxon>
    </lineage>
</organism>
<dbReference type="RefSeq" id="WP_349419691.1">
    <property type="nucleotide sequence ID" value="NZ_JBEEWF010000001.1"/>
</dbReference>
<evidence type="ECO:0000313" key="1">
    <source>
        <dbReference type="EMBL" id="MEQ5346946.1"/>
    </source>
</evidence>